<name>A0A5Q0BJZ7_9GAMM</name>
<keyword evidence="3" id="KW-1185">Reference proteome</keyword>
<dbReference type="RefSeq" id="WP_153250101.1">
    <property type="nucleotide sequence ID" value="NZ_CP135727.1"/>
</dbReference>
<evidence type="ECO:0000313" key="3">
    <source>
        <dbReference type="Proteomes" id="UP000325755"/>
    </source>
</evidence>
<feature type="transmembrane region" description="Helical" evidence="1">
    <location>
        <begin position="94"/>
        <end position="113"/>
    </location>
</feature>
<dbReference type="KEGG" id="mmob:F6R98_17075"/>
<gene>
    <name evidence="2" type="ORF">F6R98_17075</name>
</gene>
<protein>
    <recommendedName>
        <fullName evidence="4">DUF2335 domain-containing protein</fullName>
    </recommendedName>
</protein>
<dbReference type="OrthoDB" id="5689492at2"/>
<reference evidence="2 3" key="1">
    <citation type="submission" date="2019-09" db="EMBL/GenBank/DDBJ databases">
        <title>Ecophysiology of the spiral-shaped methanotroph Methylospira mobilis as revealed by the complete genome sequence.</title>
        <authorList>
            <person name="Oshkin I.Y."/>
            <person name="Dedysh S.N."/>
            <person name="Miroshnikov K."/>
            <person name="Danilova O.V."/>
            <person name="Hakobyan A."/>
            <person name="Liesack W."/>
        </authorList>
    </citation>
    <scope>NUCLEOTIDE SEQUENCE [LARGE SCALE GENOMIC DNA]</scope>
    <source>
        <strain evidence="2 3">Shm1</strain>
    </source>
</reference>
<proteinExistence type="predicted"/>
<evidence type="ECO:0000256" key="1">
    <source>
        <dbReference type="SAM" id="Phobius"/>
    </source>
</evidence>
<feature type="transmembrane region" description="Helical" evidence="1">
    <location>
        <begin position="66"/>
        <end position="88"/>
    </location>
</feature>
<evidence type="ECO:0000313" key="2">
    <source>
        <dbReference type="EMBL" id="QFY44133.1"/>
    </source>
</evidence>
<dbReference type="AlphaFoldDB" id="A0A5Q0BJZ7"/>
<sequence length="118" mass="12975">MRERGKELTVQQHETDSPVLPIAQIEKLHAFRPDLVDWVFNQTQAEAEHRRDEQRRINKFVFIERLVGQACALLIGLAGIGGGVYAAINGHEWAGGTIASLAITGLAVVFLTGKQVKS</sequence>
<dbReference type="InParanoid" id="A0A5Q0BJZ7"/>
<accession>A0A5Q0BJZ7</accession>
<keyword evidence="1" id="KW-1133">Transmembrane helix</keyword>
<organism evidence="2 3">
    <name type="scientific">Candidatus Methylospira mobilis</name>
    <dbReference type="NCBI Taxonomy" id="1808979"/>
    <lineage>
        <taxon>Bacteria</taxon>
        <taxon>Pseudomonadati</taxon>
        <taxon>Pseudomonadota</taxon>
        <taxon>Gammaproteobacteria</taxon>
        <taxon>Methylococcales</taxon>
        <taxon>Methylococcaceae</taxon>
        <taxon>Candidatus Methylospira</taxon>
    </lineage>
</organism>
<keyword evidence="1" id="KW-0812">Transmembrane</keyword>
<dbReference type="EMBL" id="CP044205">
    <property type="protein sequence ID" value="QFY44133.1"/>
    <property type="molecule type" value="Genomic_DNA"/>
</dbReference>
<keyword evidence="1" id="KW-0472">Membrane</keyword>
<dbReference type="Proteomes" id="UP000325755">
    <property type="component" value="Chromosome"/>
</dbReference>
<evidence type="ECO:0008006" key="4">
    <source>
        <dbReference type="Google" id="ProtNLM"/>
    </source>
</evidence>